<reference evidence="1 2" key="1">
    <citation type="journal article" date="2020" name="ISME J.">
        <title>Uncovering the hidden diversity of litter-decomposition mechanisms in mushroom-forming fungi.</title>
        <authorList>
            <person name="Floudas D."/>
            <person name="Bentzer J."/>
            <person name="Ahren D."/>
            <person name="Johansson T."/>
            <person name="Persson P."/>
            <person name="Tunlid A."/>
        </authorList>
    </citation>
    <scope>NUCLEOTIDE SEQUENCE [LARGE SCALE GENOMIC DNA]</scope>
    <source>
        <strain evidence="1 2">CBS 175.51</strain>
    </source>
</reference>
<proteinExistence type="predicted"/>
<evidence type="ECO:0000313" key="1">
    <source>
        <dbReference type="EMBL" id="KAF5329025.1"/>
    </source>
</evidence>
<dbReference type="EMBL" id="JAACJK010000123">
    <property type="protein sequence ID" value="KAF5329025.1"/>
    <property type="molecule type" value="Genomic_DNA"/>
</dbReference>
<sequence>MEDGKYLRGYDGHALSRAATRGGRLELPTTVGAIATVTVEVPDETKVRFIILEATPESREILSTGAIGPYACPEESIYYTVGTPGQVTVMNHMEADIYATISGETGGGLQRKGSPGNLLTWGCDKDEAAHVSMAGSLDGQAGQVFTAYRGKILHIQKMPSEPVWQGESMRDLWDYTWRLILPLRRRFVWTGIKSVPVEAAKYSPQEPGMEGKIVVQNDLAFYIYVAVLCSVLGEGAEDLKWTRQFALKPGGKDSSSRTNPEVVFVSVGSSPGVPRAFIGRPGFILHIDTPH</sequence>
<keyword evidence="2" id="KW-1185">Reference proteome</keyword>
<dbReference type="Proteomes" id="UP000541558">
    <property type="component" value="Unassembled WGS sequence"/>
</dbReference>
<comment type="caution">
    <text evidence="1">The sequence shown here is derived from an EMBL/GenBank/DDBJ whole genome shotgun (WGS) entry which is preliminary data.</text>
</comment>
<organism evidence="1 2">
    <name type="scientific">Ephemerocybe angulata</name>
    <dbReference type="NCBI Taxonomy" id="980116"/>
    <lineage>
        <taxon>Eukaryota</taxon>
        <taxon>Fungi</taxon>
        <taxon>Dikarya</taxon>
        <taxon>Basidiomycota</taxon>
        <taxon>Agaricomycotina</taxon>
        <taxon>Agaricomycetes</taxon>
        <taxon>Agaricomycetidae</taxon>
        <taxon>Agaricales</taxon>
        <taxon>Agaricineae</taxon>
        <taxon>Psathyrellaceae</taxon>
        <taxon>Ephemerocybe</taxon>
    </lineage>
</organism>
<evidence type="ECO:0000313" key="2">
    <source>
        <dbReference type="Proteomes" id="UP000541558"/>
    </source>
</evidence>
<name>A0A8H5BTE7_9AGAR</name>
<protein>
    <submittedName>
        <fullName evidence="1">Uncharacterized protein</fullName>
    </submittedName>
</protein>
<dbReference type="OrthoDB" id="3047832at2759"/>
<dbReference type="AlphaFoldDB" id="A0A8H5BTE7"/>
<accession>A0A8H5BTE7</accession>
<gene>
    <name evidence="1" type="ORF">D9611_013848</name>
</gene>